<feature type="region of interest" description="Disordered" evidence="13">
    <location>
        <begin position="505"/>
        <end position="596"/>
    </location>
</feature>
<feature type="domain" description="RING-type" evidence="14">
    <location>
        <begin position="2008"/>
        <end position="2055"/>
    </location>
</feature>
<keyword evidence="9" id="KW-0862">Zinc</keyword>
<dbReference type="Gene3D" id="1.20.120.1080">
    <property type="match status" value="1"/>
</dbReference>
<evidence type="ECO:0000256" key="11">
    <source>
        <dbReference type="ARBA" id="ARBA00038040"/>
    </source>
</evidence>
<dbReference type="PROSITE" id="PS51873">
    <property type="entry name" value="TRIAD"/>
    <property type="match status" value="1"/>
</dbReference>
<dbReference type="InterPro" id="IPR013083">
    <property type="entry name" value="Znf_RING/FYVE/PHD"/>
</dbReference>
<feature type="domain" description="Helicase ATP-binding" evidence="15">
    <location>
        <begin position="698"/>
        <end position="861"/>
    </location>
</feature>
<dbReference type="GO" id="GO:0034458">
    <property type="term" value="F:3'-5' RNA helicase activity"/>
    <property type="evidence" value="ECO:0007669"/>
    <property type="project" value="TreeGrafter"/>
</dbReference>
<keyword evidence="6" id="KW-0833">Ubl conjugation pathway</keyword>
<evidence type="ECO:0000256" key="1">
    <source>
        <dbReference type="ARBA" id="ARBA00022679"/>
    </source>
</evidence>
<dbReference type="PROSITE" id="PS00690">
    <property type="entry name" value="DEAH_ATP_HELICASE"/>
    <property type="match status" value="1"/>
</dbReference>
<keyword evidence="1" id="KW-0808">Transferase</keyword>
<keyword evidence="10" id="KW-0067">ATP-binding</keyword>
<dbReference type="PROSITE" id="PS50089">
    <property type="entry name" value="ZF_RING_2"/>
    <property type="match status" value="1"/>
</dbReference>
<dbReference type="SUPFAM" id="SSF52540">
    <property type="entry name" value="P-loop containing nucleoside triphosphate hydrolases"/>
    <property type="match status" value="1"/>
</dbReference>
<dbReference type="GO" id="GO:0016740">
    <property type="term" value="F:transferase activity"/>
    <property type="evidence" value="ECO:0007669"/>
    <property type="project" value="UniProtKB-KW"/>
</dbReference>
<dbReference type="InterPro" id="IPR002464">
    <property type="entry name" value="DNA/RNA_helicase_DEAH_CS"/>
</dbReference>
<dbReference type="PROSITE" id="PS51194">
    <property type="entry name" value="HELICASE_CTER"/>
    <property type="match status" value="1"/>
</dbReference>
<dbReference type="PANTHER" id="PTHR18934:SF91">
    <property type="entry name" value="PRE-MRNA-SPLICING FACTOR ATP-DEPENDENT RNA HELICASE PRP16"/>
    <property type="match status" value="1"/>
</dbReference>
<dbReference type="Pfam" id="PF07717">
    <property type="entry name" value="OB_NTP_bind"/>
    <property type="match status" value="1"/>
</dbReference>
<keyword evidence="7" id="KW-0378">Hydrolase</keyword>
<dbReference type="InterPro" id="IPR011545">
    <property type="entry name" value="DEAD/DEAH_box_helicase_dom"/>
</dbReference>
<dbReference type="SMART" id="SM00490">
    <property type="entry name" value="HELICc"/>
    <property type="match status" value="1"/>
</dbReference>
<evidence type="ECO:0000259" key="14">
    <source>
        <dbReference type="PROSITE" id="PS50089"/>
    </source>
</evidence>
<evidence type="ECO:0000256" key="13">
    <source>
        <dbReference type="SAM" id="MobiDB-lite"/>
    </source>
</evidence>
<dbReference type="InterPro" id="IPR001650">
    <property type="entry name" value="Helicase_C-like"/>
</dbReference>
<feature type="compositionally biased region" description="Basic and acidic residues" evidence="13">
    <location>
        <begin position="559"/>
        <end position="568"/>
    </location>
</feature>
<sequence>MSEQPPPNQQMRSSLHPPDGDRQQRCNRIRMLHRRSGESELSNSADSFRRGHDGFREDSIGFSDGIVRRGTVMNHVYQSQDIPLHRPYPHDSRQLQYRMGESNAFIRESRIQHIPTRPDQSKKANIRSSNGACVISENFGSHNANRSAMIGSEETVQRCEVGQNLSQRRDMSNGEIGMMQHTGTLMEERYQSSNAAYANSTINSDPMSSACASSSSITEVAPREVTFESSVATIPCRPGPATGRRNMRKDFNAKGITRSHKEYGQPPSNIKQIAEIYFRPSINQFGSETQCMEVAPRNGQCTPEIDIASPMTFVPTQLLYDPIVLLPFDPTVPPPAPSYVVAHDRNYSGFSPLPLCYGTSGFVDDIQNEPLYSKYQTQSLPATSCLDWQMQADQIRQHLPALVHSSAMNNWSTWQFPTVQQPTVQFQHSMMQIQLPIEGAEYVDHSESLKPESTSATEMDASTSVHQKGGGETREGESRSKDNDITAICGGAQRIVSARLIGENWDREKQSNDKSDSTNAVDVGTARQSVPVRLKEPDISERNGVDVPPQFRKPPGKCESAKNSHHENNCGGEGVKKAIGGDNSTNRPFAPKQKEEDRLAHRFQEIVSQYVSKTDEFMKDYEAMKEDGSADLGGLCLELERQISKRRQRLEVFLYVVNRLKQNGDYNISRLNDESNRLNSNLPIYAIRRDFIATLDGSTVSRRCRVVVIVADTGAGKSTQLPQYLAIDQIIPNDKRVLCVVPRKLTGVMLARHLSVELKSSQLSATACVDSTVPEDPNAKVVFMTARRLLVELSTNPDLSNYGCVIMDEAHERTIDGDLCLGMIKEILRRREDLKLVITSATMDEKVFVKYFDEFGVKRIVVEGREYPVEIKYEATYRKEWIYNHIGRALNKVIEICGLMLDKWLNGEREAVGHILVFLTSPSDTREAEKRLSEMLEAIDHRAHIEILSFHGRMTRDEQRDVCEPCHPQCLHKVIFATNIAETSLTIPGVRYVVDCGLAKVNKYDAKRQISVLKRCAISKSEAKQRAGRAGRMQQGVCYRLYSKEAYAEMDDVAQPEISTMSIDYVVLYLLSIGVRDLCGFDFIQHPGNDRIARSRAMLMSIKAIAVNEKTGFVELTARGREMIRLPVQPMLAHMILESLELDLLPEMAAVCACIHIGSLFMHHLEDEDKRLMDQVLMSFYDETGDPISYLTVFAEYFKQNESQRRSWCVSNFVNPKTMKISVQLAQYIMSIMRERNSPAFRFEKHTFRIDLARKHIPRLFCEVFKDNIAVYSGIAQKGYIDFRSGRLLMIHPVSALRHFETAPEFIVYEYSLVTSKEYAVDVTAADPSWVAAVVGADCINAIEHKRMVAFDVVMGSTAKEKLTSNIRHIQDEVGAECRINGDLISDHYRRLQIFVSAAHLSKLESYIATHIQPDVDYLKNETYEFPVANADYRVHIGRGGVPIELVLPGEYCSIYAGKGHGLFDWKSNHDFLKEELYPHFSQYGRVTAVVRFDEETQARLGCACLIRFENKAIAQRVIEAHVGDANWGVSAKPNMRHGKMSLAYDFRRCWVDIHWHRRRHRGHGYAKLQNATVKQFEWISKRIAIQAQRYGVQLSLRFCGPASFSDRRFTSSQSFCSEIAFHNVDEGITSEKLYDMIVPCMREAGLNISRGDIFVVYEKSYPPEDESELLEYRNRIRDYFEQIAESAGIIPPIPTQAATTNERVRGVPFDVFVDPVENATDIEMNACVRFRNFNIGRRFVDFFTDRLGTHAPLSMGEVCAKMTPVFEMGFAMPRTLLQSLRNDLNELDINIFRSHGVHLKKLPTETDFNDDYIAVVVSGEDYKSVREARGDLKALVEGVTLDCRDGPEKRRAGDQSPATLPYHKLLSREERRWLTTNMPTGVVVTVLPLKKHIKLQGSKKALAEAEQLIEQHLRDRMSVSLERIIHLAPPTYKPGMLKAVVKEGGLDLQSLADKIGSGVSLRMDFLTHSLEFCGRESEYDKLLGILRDISDSLPHSNEARGEGAPICGMCYSPANPEGSYCLEACGHHACIECLNNQISSSIRSRTLPIVCTTCGEAFVMRDFEALMMGGRNRDTPEDFVKVESLVESAVAFFMARNSDKYRHCITPDCGGIHKVSVEQRLHACSLCGREICTRCGNENHGSVSCEEYNTLREDVDASIGHWVSKDPVRRRECPNDKCGAVIEKLAGCNHMQCEKCKVHFCWLCQFKAEESGPVYAHLQNIHGGAGADQEELLQGIDDPVIRQWVLAEAEAEGAILQHEEDMPLELLNGDWLQNEDDEMWNDEDEIIGAFEVAHDEWFEVPSEDDDIAWW</sequence>
<keyword evidence="3" id="KW-0677">Repeat</keyword>
<dbReference type="Pfam" id="PF24471">
    <property type="entry name" value="KH_DEAH11"/>
    <property type="match status" value="1"/>
</dbReference>
<evidence type="ECO:0000256" key="2">
    <source>
        <dbReference type="ARBA" id="ARBA00022723"/>
    </source>
</evidence>
<evidence type="ECO:0000256" key="3">
    <source>
        <dbReference type="ARBA" id="ARBA00022737"/>
    </source>
</evidence>
<feature type="domain" description="Helicase C-terminal" evidence="16">
    <location>
        <begin position="900"/>
        <end position="1074"/>
    </location>
</feature>
<reference evidence="18" key="1">
    <citation type="journal article" date="2011" name="Genome Res.">
        <title>Deep small RNA sequencing from the nematode Ascaris reveals conservation, functional diversification, and novel developmental profiles.</title>
        <authorList>
            <person name="Wang J."/>
            <person name="Czech B."/>
            <person name="Crunk A."/>
            <person name="Wallace A."/>
            <person name="Mitreva M."/>
            <person name="Hannon G.J."/>
            <person name="Davis R.E."/>
        </authorList>
    </citation>
    <scope>NUCLEOTIDE SEQUENCE</scope>
</reference>
<dbReference type="InterPro" id="IPR011709">
    <property type="entry name" value="DEAD-box_helicase_OB_fold"/>
</dbReference>
<dbReference type="Gene3D" id="1.20.120.1750">
    <property type="match status" value="1"/>
</dbReference>
<feature type="region of interest" description="Disordered" evidence="13">
    <location>
        <begin position="33"/>
        <end position="52"/>
    </location>
</feature>
<dbReference type="EMBL" id="JI163930">
    <property type="protein sequence ID" value="ADY39891.1"/>
    <property type="molecule type" value="mRNA"/>
</dbReference>
<evidence type="ECO:0000256" key="9">
    <source>
        <dbReference type="ARBA" id="ARBA00022833"/>
    </source>
</evidence>
<feature type="domain" description="RING-type" evidence="17">
    <location>
        <begin position="2004"/>
        <end position="2229"/>
    </location>
</feature>
<keyword evidence="4" id="KW-0547">Nucleotide-binding</keyword>
<keyword evidence="2" id="KW-0479">Metal-binding</keyword>
<dbReference type="PANTHER" id="PTHR18934">
    <property type="entry name" value="ATP-DEPENDENT RNA HELICASE"/>
    <property type="match status" value="1"/>
</dbReference>
<dbReference type="GO" id="GO:0005524">
    <property type="term" value="F:ATP binding"/>
    <property type="evidence" value="ECO:0007669"/>
    <property type="project" value="UniProtKB-KW"/>
</dbReference>
<dbReference type="InterPro" id="IPR007502">
    <property type="entry name" value="Helicase-assoc_dom"/>
</dbReference>
<evidence type="ECO:0000259" key="16">
    <source>
        <dbReference type="PROSITE" id="PS51194"/>
    </source>
</evidence>
<name>F1KPT7_ASCSU</name>
<dbReference type="SMART" id="SM00487">
    <property type="entry name" value="DEXDc"/>
    <property type="match status" value="1"/>
</dbReference>
<protein>
    <submittedName>
        <fullName evidence="18">Uncharacterized protein</fullName>
    </submittedName>
</protein>
<feature type="region of interest" description="Disordered" evidence="13">
    <location>
        <begin position="1"/>
        <end position="24"/>
    </location>
</feature>
<comment type="similarity">
    <text evidence="11">Belongs to the DEAD box helicase family. DEAH subfamily. PRP16 sub-subfamily.</text>
</comment>
<dbReference type="GO" id="GO:0016787">
    <property type="term" value="F:hydrolase activity"/>
    <property type="evidence" value="ECO:0007669"/>
    <property type="project" value="UniProtKB-KW"/>
</dbReference>
<dbReference type="Gene3D" id="3.40.50.300">
    <property type="entry name" value="P-loop containing nucleotide triphosphate hydrolases"/>
    <property type="match status" value="2"/>
</dbReference>
<evidence type="ECO:0000256" key="4">
    <source>
        <dbReference type="ARBA" id="ARBA00022741"/>
    </source>
</evidence>
<dbReference type="Pfam" id="PF00270">
    <property type="entry name" value="DEAD"/>
    <property type="match status" value="1"/>
</dbReference>
<organism evidence="18">
    <name type="scientific">Ascaris suum</name>
    <name type="common">Pig roundworm</name>
    <name type="synonym">Ascaris lumbricoides</name>
    <dbReference type="NCBI Taxonomy" id="6253"/>
    <lineage>
        <taxon>Eukaryota</taxon>
        <taxon>Metazoa</taxon>
        <taxon>Ecdysozoa</taxon>
        <taxon>Nematoda</taxon>
        <taxon>Chromadorea</taxon>
        <taxon>Rhabditida</taxon>
        <taxon>Spirurina</taxon>
        <taxon>Ascaridomorpha</taxon>
        <taxon>Ascaridoidea</taxon>
        <taxon>Ascarididae</taxon>
        <taxon>Ascaris</taxon>
    </lineage>
</organism>
<dbReference type="SMART" id="SM00847">
    <property type="entry name" value="HA2"/>
    <property type="match status" value="1"/>
</dbReference>
<evidence type="ECO:0000256" key="8">
    <source>
        <dbReference type="ARBA" id="ARBA00022806"/>
    </source>
</evidence>
<feature type="compositionally biased region" description="Polar residues" evidence="13">
    <location>
        <begin position="451"/>
        <end position="466"/>
    </location>
</feature>
<feature type="compositionally biased region" description="Basic and acidic residues" evidence="13">
    <location>
        <begin position="505"/>
        <end position="516"/>
    </location>
</feature>
<dbReference type="InterPro" id="IPR056245">
    <property type="entry name" value="KH_DEAH11/12"/>
</dbReference>
<dbReference type="InterPro" id="IPR044066">
    <property type="entry name" value="TRIAD_supradom"/>
</dbReference>
<dbReference type="InterPro" id="IPR002867">
    <property type="entry name" value="IBR_dom"/>
</dbReference>
<evidence type="ECO:0000313" key="18">
    <source>
        <dbReference type="EMBL" id="ADY39891.1"/>
    </source>
</evidence>
<proteinExistence type="evidence at transcript level"/>
<keyword evidence="8" id="KW-0347">Helicase</keyword>
<dbReference type="InterPro" id="IPR014001">
    <property type="entry name" value="Helicase_ATP-bd"/>
</dbReference>
<dbReference type="Pfam" id="PF01485">
    <property type="entry name" value="IBR"/>
    <property type="match status" value="2"/>
</dbReference>
<evidence type="ECO:0000259" key="17">
    <source>
        <dbReference type="PROSITE" id="PS51873"/>
    </source>
</evidence>
<feature type="compositionally biased region" description="Basic and acidic residues" evidence="13">
    <location>
        <begin position="533"/>
        <end position="544"/>
    </location>
</feature>
<accession>F1KPT7</accession>
<evidence type="ECO:0000256" key="12">
    <source>
        <dbReference type="PROSITE-ProRule" id="PRU00175"/>
    </source>
</evidence>
<dbReference type="GO" id="GO:0008270">
    <property type="term" value="F:zinc ion binding"/>
    <property type="evidence" value="ECO:0007669"/>
    <property type="project" value="UniProtKB-KW"/>
</dbReference>
<feature type="region of interest" description="Disordered" evidence="13">
    <location>
        <begin position="447"/>
        <end position="486"/>
    </location>
</feature>
<dbReference type="Pfam" id="PF00271">
    <property type="entry name" value="Helicase_C"/>
    <property type="match status" value="1"/>
</dbReference>
<keyword evidence="5 12" id="KW-0863">Zinc-finger</keyword>
<evidence type="ECO:0000256" key="7">
    <source>
        <dbReference type="ARBA" id="ARBA00022801"/>
    </source>
</evidence>
<dbReference type="Gene3D" id="3.30.40.10">
    <property type="entry name" value="Zinc/RING finger domain, C3HC4 (zinc finger)"/>
    <property type="match status" value="1"/>
</dbReference>
<dbReference type="InterPro" id="IPR027417">
    <property type="entry name" value="P-loop_NTPase"/>
</dbReference>
<dbReference type="PROSITE" id="PS51192">
    <property type="entry name" value="HELICASE_ATP_BIND_1"/>
    <property type="match status" value="1"/>
</dbReference>
<dbReference type="GO" id="GO:0003723">
    <property type="term" value="F:RNA binding"/>
    <property type="evidence" value="ECO:0007669"/>
    <property type="project" value="TreeGrafter"/>
</dbReference>
<dbReference type="InterPro" id="IPR001841">
    <property type="entry name" value="Znf_RING"/>
</dbReference>
<dbReference type="CDD" id="cd18791">
    <property type="entry name" value="SF2_C_RHA"/>
    <property type="match status" value="1"/>
</dbReference>
<evidence type="ECO:0000259" key="15">
    <source>
        <dbReference type="PROSITE" id="PS51192"/>
    </source>
</evidence>
<dbReference type="CDD" id="cd00590">
    <property type="entry name" value="RRM_SF"/>
    <property type="match status" value="1"/>
</dbReference>
<dbReference type="SUPFAM" id="SSF57850">
    <property type="entry name" value="RING/U-box"/>
    <property type="match status" value="3"/>
</dbReference>
<dbReference type="CDD" id="cd17917">
    <property type="entry name" value="DEXHc_RHA-like"/>
    <property type="match status" value="1"/>
</dbReference>
<evidence type="ECO:0000256" key="10">
    <source>
        <dbReference type="ARBA" id="ARBA00022840"/>
    </source>
</evidence>
<dbReference type="CDD" id="cd20335">
    <property type="entry name" value="BRcat_RBR"/>
    <property type="match status" value="1"/>
</dbReference>
<dbReference type="SMART" id="SM00647">
    <property type="entry name" value="IBR"/>
    <property type="match status" value="2"/>
</dbReference>
<evidence type="ECO:0000256" key="6">
    <source>
        <dbReference type="ARBA" id="ARBA00022786"/>
    </source>
</evidence>
<evidence type="ECO:0000256" key="5">
    <source>
        <dbReference type="ARBA" id="ARBA00022771"/>
    </source>
</evidence>
<feature type="compositionally biased region" description="Basic and acidic residues" evidence="13">
    <location>
        <begin position="469"/>
        <end position="484"/>
    </location>
</feature>